<reference evidence="3 4" key="1">
    <citation type="journal article" date="2015" name="Genome Announc.">
        <title>Expanding the biotechnology potential of lactobacilli through comparative genomics of 213 strains and associated genera.</title>
        <authorList>
            <person name="Sun Z."/>
            <person name="Harris H.M."/>
            <person name="McCann A."/>
            <person name="Guo C."/>
            <person name="Argimon S."/>
            <person name="Zhang W."/>
            <person name="Yang X."/>
            <person name="Jeffery I.B."/>
            <person name="Cooney J.C."/>
            <person name="Kagawa T.F."/>
            <person name="Liu W."/>
            <person name="Song Y."/>
            <person name="Salvetti E."/>
            <person name="Wrobel A."/>
            <person name="Rasinkangas P."/>
            <person name="Parkhill J."/>
            <person name="Rea M.C."/>
            <person name="O'Sullivan O."/>
            <person name="Ritari J."/>
            <person name="Douillard F.P."/>
            <person name="Paul Ross R."/>
            <person name="Yang R."/>
            <person name="Briner A.E."/>
            <person name="Felis G.E."/>
            <person name="de Vos W.M."/>
            <person name="Barrangou R."/>
            <person name="Klaenhammer T.R."/>
            <person name="Caufield P.W."/>
            <person name="Cui Y."/>
            <person name="Zhang H."/>
            <person name="O'Toole P.W."/>
        </authorList>
    </citation>
    <scope>NUCLEOTIDE SEQUENCE [LARGE SCALE GENOMIC DNA]</scope>
    <source>
        <strain evidence="3 4">DSM 14857</strain>
    </source>
</reference>
<dbReference type="InterPro" id="IPR013783">
    <property type="entry name" value="Ig-like_fold"/>
</dbReference>
<organism evidence="3 4">
    <name type="scientific">Companilactobacillus versmoldensis DSM 14857 = KCTC 3814</name>
    <dbReference type="NCBI Taxonomy" id="1423815"/>
    <lineage>
        <taxon>Bacteria</taxon>
        <taxon>Bacillati</taxon>
        <taxon>Bacillota</taxon>
        <taxon>Bacilli</taxon>
        <taxon>Lactobacillales</taxon>
        <taxon>Lactobacillaceae</taxon>
        <taxon>Companilactobacillus</taxon>
    </lineage>
</organism>
<evidence type="ECO:0000313" key="4">
    <source>
        <dbReference type="Proteomes" id="UP000051647"/>
    </source>
</evidence>
<name>A0A0R1SMS9_9LACO</name>
<dbReference type="EMBL" id="AZFA01000004">
    <property type="protein sequence ID" value="KRL67589.1"/>
    <property type="molecule type" value="Genomic_DNA"/>
</dbReference>
<feature type="compositionally biased region" description="Polar residues" evidence="1">
    <location>
        <begin position="276"/>
        <end position="290"/>
    </location>
</feature>
<gene>
    <name evidence="3" type="ORF">FC27_GL001613</name>
</gene>
<dbReference type="Proteomes" id="UP000051647">
    <property type="component" value="Unassembled WGS sequence"/>
</dbReference>
<dbReference type="RefSeq" id="WP_010624149.1">
    <property type="nucleotide sequence ID" value="NZ_AZFA01000004.1"/>
</dbReference>
<sequence length="402" mass="44373">MFTNVFILLLLLIVIIGVILFLRKSWKNWKNNNEKSKLMLLISIGTAIILVPLSLSGVYVMADSIVHPVPTIMIPNNTVKIQGTHTTGTLRGVTTPNILVKLNESDGVDDVKKQTYSNNQGKFYFSGLESDTDFKLKAINGPNSSKDMHVSIGDIPDSAYAKLSIDGADEFGDIKKKQDNNDQATITGHAIKNGTVELDDADYNKIKSISTGNDGKWSFTLQGSDKKKKVEYSIFAHKKGLEDSDTDDITITNPNYVKPKKNTTAKDTDSSEKDNQSSNSGTSTVNNKQTKGNKKSSKASKEDEKVQSFEADINAYLQNQYPDVMFNYDKDTNTAEVIVSDDVAYMSKSALKAYATPIYKRIKMFSTAENLDEDPYMQMQTKDGNEVARSGILGGVKVYASK</sequence>
<evidence type="ECO:0000256" key="2">
    <source>
        <dbReference type="SAM" id="Phobius"/>
    </source>
</evidence>
<keyword evidence="2" id="KW-0472">Membrane</keyword>
<accession>A0A0R1SMS9</accession>
<feature type="transmembrane region" description="Helical" evidence="2">
    <location>
        <begin position="38"/>
        <end position="62"/>
    </location>
</feature>
<feature type="transmembrane region" description="Helical" evidence="2">
    <location>
        <begin position="6"/>
        <end position="26"/>
    </location>
</feature>
<feature type="region of interest" description="Disordered" evidence="1">
    <location>
        <begin position="244"/>
        <end position="305"/>
    </location>
</feature>
<proteinExistence type="predicted"/>
<keyword evidence="2" id="KW-1133">Transmembrane helix</keyword>
<dbReference type="Gene3D" id="2.60.40.10">
    <property type="entry name" value="Immunoglobulins"/>
    <property type="match status" value="1"/>
</dbReference>
<keyword evidence="2" id="KW-0812">Transmembrane</keyword>
<dbReference type="PATRIC" id="fig|1423815.3.peg.1650"/>
<protein>
    <submittedName>
        <fullName evidence="3">Uncharacterized protein</fullName>
    </submittedName>
</protein>
<evidence type="ECO:0000313" key="3">
    <source>
        <dbReference type="EMBL" id="KRL67589.1"/>
    </source>
</evidence>
<keyword evidence="4" id="KW-1185">Reference proteome</keyword>
<feature type="compositionally biased region" description="Basic and acidic residues" evidence="1">
    <location>
        <begin position="264"/>
        <end position="275"/>
    </location>
</feature>
<evidence type="ECO:0000256" key="1">
    <source>
        <dbReference type="SAM" id="MobiDB-lite"/>
    </source>
</evidence>
<dbReference type="AlphaFoldDB" id="A0A0R1SMS9"/>
<comment type="caution">
    <text evidence="3">The sequence shown here is derived from an EMBL/GenBank/DDBJ whole genome shotgun (WGS) entry which is preliminary data.</text>
</comment>
<dbReference type="OrthoDB" id="2329893at2"/>